<proteinExistence type="predicted"/>
<dbReference type="EMBL" id="PVTQ01000002">
    <property type="protein sequence ID" value="PRY92155.1"/>
    <property type="molecule type" value="Genomic_DNA"/>
</dbReference>
<organism evidence="2 3">
    <name type="scientific">Donghicola tyrosinivorans</name>
    <dbReference type="NCBI Taxonomy" id="1652492"/>
    <lineage>
        <taxon>Bacteria</taxon>
        <taxon>Pseudomonadati</taxon>
        <taxon>Pseudomonadota</taxon>
        <taxon>Alphaproteobacteria</taxon>
        <taxon>Rhodobacterales</taxon>
        <taxon>Roseobacteraceae</taxon>
        <taxon>Donghicola</taxon>
    </lineage>
</organism>
<dbReference type="PROSITE" id="PS51257">
    <property type="entry name" value="PROKAR_LIPOPROTEIN"/>
    <property type="match status" value="1"/>
</dbReference>
<name>A0A2T0WZT0_9RHOB</name>
<accession>A0A2T0WZT0</accession>
<dbReference type="AlphaFoldDB" id="A0A2T0WZT0"/>
<sequence length="204" mass="21830">MIRVFAALALCLVAACSGRTDLDEPPVPLGNFALGHNIVVAPHPYKGPASREAEPDEWIAAVRNAIAARFERYEGGKLYHLGVSVDGYVLAVPGVPLVLAPKSALIVNVTLWDDAKGTKVNPEPERMIVLESISEKTLISSGLTQSKEEQMANLSYNIAKQIERWLEKNAEEFGLNEPVPVQAPAEPEEAANPDAVAAAPAAQS</sequence>
<dbReference type="OrthoDB" id="7834608at2"/>
<dbReference type="RefSeq" id="WP_106262688.1">
    <property type="nucleotide sequence ID" value="NZ_PVTQ01000002.1"/>
</dbReference>
<evidence type="ECO:0008006" key="4">
    <source>
        <dbReference type="Google" id="ProtNLM"/>
    </source>
</evidence>
<comment type="caution">
    <text evidence="2">The sequence shown here is derived from an EMBL/GenBank/DDBJ whole genome shotgun (WGS) entry which is preliminary data.</text>
</comment>
<evidence type="ECO:0000313" key="2">
    <source>
        <dbReference type="EMBL" id="PRY92155.1"/>
    </source>
</evidence>
<gene>
    <name evidence="2" type="ORF">CLV74_10267</name>
</gene>
<protein>
    <recommendedName>
        <fullName evidence="4">Lipoprotein</fullName>
    </recommendedName>
</protein>
<dbReference type="Proteomes" id="UP000238392">
    <property type="component" value="Unassembled WGS sequence"/>
</dbReference>
<evidence type="ECO:0000313" key="3">
    <source>
        <dbReference type="Proteomes" id="UP000238392"/>
    </source>
</evidence>
<evidence type="ECO:0000256" key="1">
    <source>
        <dbReference type="SAM" id="MobiDB-lite"/>
    </source>
</evidence>
<feature type="compositionally biased region" description="Low complexity" evidence="1">
    <location>
        <begin position="192"/>
        <end position="204"/>
    </location>
</feature>
<keyword evidence="3" id="KW-1185">Reference proteome</keyword>
<feature type="region of interest" description="Disordered" evidence="1">
    <location>
        <begin position="176"/>
        <end position="204"/>
    </location>
</feature>
<reference evidence="2 3" key="1">
    <citation type="submission" date="2018-03" db="EMBL/GenBank/DDBJ databases">
        <title>Genomic Encyclopedia of Archaeal and Bacterial Type Strains, Phase II (KMG-II): from individual species to whole genera.</title>
        <authorList>
            <person name="Goeker M."/>
        </authorList>
    </citation>
    <scope>NUCLEOTIDE SEQUENCE [LARGE SCALE GENOMIC DNA]</scope>
    <source>
        <strain evidence="2 3">DSM 100212</strain>
    </source>
</reference>